<gene>
    <name evidence="1" type="ORF">EGK74_10750</name>
</gene>
<name>A0A3N4NBM4_9NEIS</name>
<organism evidence="1 2">
    <name type="scientific">Neisseria weixii</name>
    <dbReference type="NCBI Taxonomy" id="1853276"/>
    <lineage>
        <taxon>Bacteria</taxon>
        <taxon>Pseudomonadati</taxon>
        <taxon>Pseudomonadota</taxon>
        <taxon>Betaproteobacteria</taxon>
        <taxon>Neisseriales</taxon>
        <taxon>Neisseriaceae</taxon>
        <taxon>Neisseria</taxon>
    </lineage>
</organism>
<dbReference type="Proteomes" id="UP000272412">
    <property type="component" value="Unassembled WGS sequence"/>
</dbReference>
<dbReference type="AlphaFoldDB" id="A0A3N4NBM4"/>
<dbReference type="RefSeq" id="WP_123804790.1">
    <property type="nucleotide sequence ID" value="NZ_RPFL01000035.1"/>
</dbReference>
<keyword evidence="2" id="KW-1185">Reference proteome</keyword>
<reference evidence="1 2" key="1">
    <citation type="submission" date="2018-11" db="EMBL/GenBank/DDBJ databases">
        <title>Neisseria weixii sp. nov. isolated from the rectal contents of plateau pika (Ochotona cruzoniae).</title>
        <authorList>
            <person name="Zhang G."/>
        </authorList>
    </citation>
    <scope>NUCLEOTIDE SEQUENCE [LARGE SCALE GENOMIC DNA]</scope>
    <source>
        <strain evidence="1 2">10009</strain>
    </source>
</reference>
<dbReference type="OrthoDB" id="8613568at2"/>
<dbReference type="EMBL" id="RPFL01000035">
    <property type="protein sequence ID" value="RPD84713.1"/>
    <property type="molecule type" value="Genomic_DNA"/>
</dbReference>
<proteinExistence type="predicted"/>
<evidence type="ECO:0000313" key="2">
    <source>
        <dbReference type="Proteomes" id="UP000272412"/>
    </source>
</evidence>
<accession>A0A3N4NBM4</accession>
<comment type="caution">
    <text evidence="1">The sequence shown here is derived from an EMBL/GenBank/DDBJ whole genome shotgun (WGS) entry which is preliminary data.</text>
</comment>
<sequence>MQRNGASPFSDGLIPRYDFSLTANNYVDSEGISPTLLTGGNVTDFVHFLVGANPSTGGLGKGFLLGKGYSHSGYTGDEKAPTEFIQDAAGNKILFKGKEIENPLYDEYIKIWPEPTKENDSNASLPVATVKGTNGDIYFVGRDGKARIVDTRTNQVTQSGKDFEILTTPKGTRYFEFEGRKYHADPF</sequence>
<protein>
    <submittedName>
        <fullName evidence="1">Uncharacterized protein</fullName>
    </submittedName>
</protein>
<evidence type="ECO:0000313" key="1">
    <source>
        <dbReference type="EMBL" id="RPD84713.1"/>
    </source>
</evidence>